<evidence type="ECO:0000259" key="2">
    <source>
        <dbReference type="Pfam" id="PF11774"/>
    </source>
</evidence>
<name>A0A4Z1DXS1_9MICO</name>
<organism evidence="3 4">
    <name type="scientific">Serinibacter arcticus</name>
    <dbReference type="NCBI Taxonomy" id="1655435"/>
    <lineage>
        <taxon>Bacteria</taxon>
        <taxon>Bacillati</taxon>
        <taxon>Actinomycetota</taxon>
        <taxon>Actinomycetes</taxon>
        <taxon>Micrococcales</taxon>
        <taxon>Beutenbergiaceae</taxon>
        <taxon>Serinibacter</taxon>
    </lineage>
</organism>
<dbReference type="InterPro" id="IPR042261">
    <property type="entry name" value="Lsr2-like_dimerization"/>
</dbReference>
<dbReference type="GO" id="GO:0003677">
    <property type="term" value="F:DNA binding"/>
    <property type="evidence" value="ECO:0007669"/>
    <property type="project" value="InterPro"/>
</dbReference>
<proteinExistence type="predicted"/>
<dbReference type="Proteomes" id="UP000297318">
    <property type="component" value="Unassembled WGS sequence"/>
</dbReference>
<evidence type="ECO:0000256" key="1">
    <source>
        <dbReference type="SAM" id="MobiDB-lite"/>
    </source>
</evidence>
<feature type="domain" description="Lsr2 dimerization" evidence="2">
    <location>
        <begin position="8"/>
        <end position="53"/>
    </location>
</feature>
<dbReference type="RefSeq" id="WP_135850892.1">
    <property type="nucleotide sequence ID" value="NZ_RHPJ01000005.1"/>
</dbReference>
<evidence type="ECO:0000313" key="3">
    <source>
        <dbReference type="EMBL" id="TGO03870.1"/>
    </source>
</evidence>
<accession>A0A4Z1DXS1</accession>
<dbReference type="EMBL" id="RHPJ01000005">
    <property type="protein sequence ID" value="TGO03870.1"/>
    <property type="molecule type" value="Genomic_DNA"/>
</dbReference>
<gene>
    <name evidence="3" type="ORF">SERN_2882</name>
</gene>
<feature type="compositionally biased region" description="Basic and acidic residues" evidence="1">
    <location>
        <begin position="82"/>
        <end position="94"/>
    </location>
</feature>
<protein>
    <recommendedName>
        <fullName evidence="2">Lsr2 dimerization domain-containing protein</fullName>
    </recommendedName>
</protein>
<sequence length="103" mass="10589">MTGPVGPDDDDADISVVDFSHRGVAYTIALDAAGVADFDSALAPYLAVARRAGGLRRRADRVAPPPSAPFDDASFTAGGRAIDGRDAPRPDEPGRSPSGGREP</sequence>
<dbReference type="Pfam" id="PF11774">
    <property type="entry name" value="Lsr2"/>
    <property type="match status" value="1"/>
</dbReference>
<comment type="caution">
    <text evidence="3">The sequence shown here is derived from an EMBL/GenBank/DDBJ whole genome shotgun (WGS) entry which is preliminary data.</text>
</comment>
<dbReference type="InterPro" id="IPR024412">
    <property type="entry name" value="Lsr2_dim_dom"/>
</dbReference>
<dbReference type="Gene3D" id="3.30.60.230">
    <property type="entry name" value="Lsr2, dimerization domain"/>
    <property type="match status" value="1"/>
</dbReference>
<dbReference type="AlphaFoldDB" id="A0A4Z1DXS1"/>
<evidence type="ECO:0000313" key="4">
    <source>
        <dbReference type="Proteomes" id="UP000297318"/>
    </source>
</evidence>
<keyword evidence="4" id="KW-1185">Reference proteome</keyword>
<feature type="region of interest" description="Disordered" evidence="1">
    <location>
        <begin position="54"/>
        <end position="103"/>
    </location>
</feature>
<reference evidence="3 4" key="1">
    <citation type="submission" date="2018-11" db="EMBL/GenBank/DDBJ databases">
        <title>Complete genome sequencing of the Actinobacteria Serinibacter sp. K3-2.</title>
        <authorList>
            <person name="Rakitin A.L."/>
            <person name="Beletsky A.V."/>
            <person name="Mardanov A.V."/>
            <person name="Ravin N.V."/>
            <person name="Gromova A.S."/>
            <person name="Filippova S.N."/>
            <person name="Gal'Chenko V.F."/>
        </authorList>
    </citation>
    <scope>NUCLEOTIDE SEQUENCE [LARGE SCALE GENOMIC DNA]</scope>
    <source>
        <strain evidence="3 4">K3-2</strain>
    </source>
</reference>